<sequence length="37" mass="4263">MAEKVNRMLAPHPIQYPISTPKLNIEIYRHKMAQATA</sequence>
<dbReference type="EMBL" id="UHJG01000001">
    <property type="protein sequence ID" value="SUQ01424.1"/>
    <property type="molecule type" value="Genomic_DNA"/>
</dbReference>
<reference evidence="2 3" key="2">
    <citation type="submission" date="2018-06" db="EMBL/GenBank/DDBJ databases">
        <authorList>
            <consortium name="Pathogen Informatics"/>
            <person name="Doyle S."/>
        </authorList>
    </citation>
    <scope>NUCLEOTIDE SEQUENCE [LARGE SCALE GENOMIC DNA]</scope>
    <source>
        <strain evidence="2 3">NCTC10476</strain>
    </source>
</reference>
<accession>A0A085UB68</accession>
<dbReference type="EMBL" id="LN681231">
    <property type="protein sequence ID" value="CEK28663.1"/>
    <property type="molecule type" value="Genomic_DNA"/>
</dbReference>
<dbReference type="Proteomes" id="UP000255169">
    <property type="component" value="Unassembled WGS sequence"/>
</dbReference>
<reference evidence="1" key="1">
    <citation type="journal article" date="2015" name="Genome Announc.">
        <title>Complete Genome Sequence of Yersinia ruckeri Strain CSF007-82, Etiologic Agent of Red Mouth Disease in Salmonid Fish.</title>
        <authorList>
            <person name="Nelson M.C."/>
            <person name="LaPatra S.E."/>
            <person name="Welch T.J."/>
            <person name="Graf J."/>
        </authorList>
    </citation>
    <scope>NUCLEOTIDE SEQUENCE</scope>
    <source>
        <strain evidence="1">CSF007-82</strain>
    </source>
</reference>
<proteinExistence type="predicted"/>
<evidence type="ECO:0000313" key="2">
    <source>
        <dbReference type="EMBL" id="SUQ01424.1"/>
    </source>
</evidence>
<evidence type="ECO:0000313" key="3">
    <source>
        <dbReference type="Proteomes" id="UP000255169"/>
    </source>
</evidence>
<protein>
    <submittedName>
        <fullName evidence="1">Uncharacterized protein</fullName>
    </submittedName>
</protein>
<organism evidence="1">
    <name type="scientific">Yersinia ruckeri</name>
    <dbReference type="NCBI Taxonomy" id="29486"/>
    <lineage>
        <taxon>Bacteria</taxon>
        <taxon>Pseudomonadati</taxon>
        <taxon>Pseudomonadota</taxon>
        <taxon>Gammaproteobacteria</taxon>
        <taxon>Enterobacterales</taxon>
        <taxon>Yersiniaceae</taxon>
        <taxon>Yersinia</taxon>
    </lineage>
</organism>
<dbReference type="AlphaFoldDB" id="A0A085UB68"/>
<evidence type="ECO:0000313" key="1">
    <source>
        <dbReference type="EMBL" id="CEK28663.1"/>
    </source>
</evidence>
<gene>
    <name evidence="1" type="ORF">CSF007_14695</name>
    <name evidence="2" type="ORF">NCTC10476_02777</name>
</gene>
<keyword evidence="3" id="KW-1185">Reference proteome</keyword>
<name>A0A085UB68_YERRU</name>